<name>F2CVI0_HORVV</name>
<feature type="region of interest" description="Disordered" evidence="1">
    <location>
        <begin position="1"/>
        <end position="96"/>
    </location>
</feature>
<feature type="compositionally biased region" description="Basic and acidic residues" evidence="1">
    <location>
        <begin position="189"/>
        <end position="198"/>
    </location>
</feature>
<protein>
    <submittedName>
        <fullName evidence="2">Predicted protein</fullName>
    </submittedName>
</protein>
<dbReference type="PANTHER" id="PTHR47851:SF1">
    <property type="entry name" value="OS06G0588700 PROTEIN"/>
    <property type="match status" value="1"/>
</dbReference>
<feature type="region of interest" description="Disordered" evidence="1">
    <location>
        <begin position="180"/>
        <end position="217"/>
    </location>
</feature>
<proteinExistence type="evidence at transcript level"/>
<dbReference type="OrthoDB" id="671245at2759"/>
<dbReference type="EMBL" id="AK355633">
    <property type="protein sequence ID" value="BAJ86851.1"/>
    <property type="molecule type" value="mRNA"/>
</dbReference>
<organism evidence="2">
    <name type="scientific">Hordeum vulgare subsp. vulgare</name>
    <name type="common">Domesticated barley</name>
    <dbReference type="NCBI Taxonomy" id="112509"/>
    <lineage>
        <taxon>Eukaryota</taxon>
        <taxon>Viridiplantae</taxon>
        <taxon>Streptophyta</taxon>
        <taxon>Embryophyta</taxon>
        <taxon>Tracheophyta</taxon>
        <taxon>Spermatophyta</taxon>
        <taxon>Magnoliopsida</taxon>
        <taxon>Liliopsida</taxon>
        <taxon>Poales</taxon>
        <taxon>Poaceae</taxon>
        <taxon>BOP clade</taxon>
        <taxon>Pooideae</taxon>
        <taxon>Triticodae</taxon>
        <taxon>Triticeae</taxon>
        <taxon>Hordeinae</taxon>
        <taxon>Hordeum</taxon>
    </lineage>
</organism>
<dbReference type="AlphaFoldDB" id="F2CVI0"/>
<feature type="compositionally biased region" description="Pro residues" evidence="1">
    <location>
        <begin position="1"/>
        <end position="11"/>
    </location>
</feature>
<evidence type="ECO:0000256" key="1">
    <source>
        <dbReference type="SAM" id="MobiDB-lite"/>
    </source>
</evidence>
<dbReference type="PANTHER" id="PTHR47851">
    <property type="entry name" value="OS06G0588700 PROTEIN-RELATED"/>
    <property type="match status" value="1"/>
</dbReference>
<accession>F2CVI0</accession>
<evidence type="ECO:0000313" key="2">
    <source>
        <dbReference type="EMBL" id="BAJ86851.1"/>
    </source>
</evidence>
<dbReference type="GeneID" id="123453023"/>
<dbReference type="KEGG" id="hvg:123453023"/>
<reference evidence="2" key="1">
    <citation type="journal article" date="2011" name="Plant Physiol.">
        <title>Comprehensive sequence analysis of 24,783 barley full-length cDNAs derived from 12 clone libraries.</title>
        <authorList>
            <person name="Matsumoto T."/>
            <person name="Tanaka T."/>
            <person name="Sakai H."/>
            <person name="Amano N."/>
            <person name="Kanamori H."/>
            <person name="Kurita K."/>
            <person name="Kikuta A."/>
            <person name="Kamiya K."/>
            <person name="Yamamoto M."/>
            <person name="Ikawa H."/>
            <person name="Fujii N."/>
            <person name="Hori K."/>
            <person name="Itoh T."/>
            <person name="Sato K."/>
        </authorList>
    </citation>
    <scope>NUCLEOTIDE SEQUENCE</scope>
    <source>
        <tissue evidence="2">Shoot</tissue>
    </source>
</reference>
<dbReference type="RefSeq" id="XP_044985715.1">
    <property type="nucleotide sequence ID" value="XM_045129780.1"/>
</dbReference>
<sequence>MPSLRPAPPLRPLASKPVAAAPPRPLLRTAHSPPGPEQLLRSPDAPLLHSAHSPPGPKPLLRTARSPPAPEQLLRPTSSLFARCPTRTPPTPHAGVRSEYSVWKTLTQKASGIGRDEYMKTIAALDGWWALEIKANPVATKFRYAPLLEEEKTRKVFDACCVTNEHARVSIPTYQSGSSRFNMGDDPGCESHDVEGTPRPKRAKSGKKMPCSYSSSPRMNEKWSNEIVKTDALVRTVDLFGAREKIKGNSREDTIRKEIEDMMDMVIEDCAKPGSDVHFYASHIML</sequence>
<dbReference type="HOGENOM" id="CLU_974396_0_0_1"/>